<dbReference type="PANTHER" id="PTHR46696:SF1">
    <property type="entry name" value="CYTOCHROME P450 YJIB-RELATED"/>
    <property type="match status" value="1"/>
</dbReference>
<comment type="similarity">
    <text evidence="1 2">Belongs to the cytochrome P450 family.</text>
</comment>
<dbReference type="KEGG" id="acaf:CA12_28640"/>
<dbReference type="PROSITE" id="PS00086">
    <property type="entry name" value="CYTOCHROME_P450"/>
    <property type="match status" value="1"/>
</dbReference>
<gene>
    <name evidence="3" type="ORF">CA12_28640</name>
</gene>
<dbReference type="InterPro" id="IPR002397">
    <property type="entry name" value="Cyt_P450_B"/>
</dbReference>
<dbReference type="Gene3D" id="1.10.630.10">
    <property type="entry name" value="Cytochrome P450"/>
    <property type="match status" value="1"/>
</dbReference>
<evidence type="ECO:0000256" key="2">
    <source>
        <dbReference type="RuleBase" id="RU000461"/>
    </source>
</evidence>
<keyword evidence="2" id="KW-0479">Metal-binding</keyword>
<organism evidence="3 4">
    <name type="scientific">Alienimonas californiensis</name>
    <dbReference type="NCBI Taxonomy" id="2527989"/>
    <lineage>
        <taxon>Bacteria</taxon>
        <taxon>Pseudomonadati</taxon>
        <taxon>Planctomycetota</taxon>
        <taxon>Planctomycetia</taxon>
        <taxon>Planctomycetales</taxon>
        <taxon>Planctomycetaceae</taxon>
        <taxon>Alienimonas</taxon>
    </lineage>
</organism>
<dbReference type="PANTHER" id="PTHR46696">
    <property type="entry name" value="P450, PUTATIVE (EUROFUNG)-RELATED"/>
    <property type="match status" value="1"/>
</dbReference>
<name>A0A517PBK8_9PLAN</name>
<keyword evidence="2" id="KW-0349">Heme</keyword>
<evidence type="ECO:0000313" key="4">
    <source>
        <dbReference type="Proteomes" id="UP000318741"/>
    </source>
</evidence>
<dbReference type="GO" id="GO:0016705">
    <property type="term" value="F:oxidoreductase activity, acting on paired donors, with incorporation or reduction of molecular oxygen"/>
    <property type="evidence" value="ECO:0007669"/>
    <property type="project" value="InterPro"/>
</dbReference>
<dbReference type="Pfam" id="PF00067">
    <property type="entry name" value="p450"/>
    <property type="match status" value="1"/>
</dbReference>
<evidence type="ECO:0000313" key="3">
    <source>
        <dbReference type="EMBL" id="QDT16757.1"/>
    </source>
</evidence>
<keyword evidence="2 3" id="KW-0560">Oxidoreductase</keyword>
<dbReference type="Proteomes" id="UP000318741">
    <property type="component" value="Chromosome"/>
</dbReference>
<evidence type="ECO:0000256" key="1">
    <source>
        <dbReference type="ARBA" id="ARBA00010617"/>
    </source>
</evidence>
<proteinExistence type="inferred from homology"/>
<dbReference type="EMBL" id="CP036265">
    <property type="protein sequence ID" value="QDT16757.1"/>
    <property type="molecule type" value="Genomic_DNA"/>
</dbReference>
<reference evidence="3 4" key="1">
    <citation type="submission" date="2019-02" db="EMBL/GenBank/DDBJ databases">
        <title>Deep-cultivation of Planctomycetes and their phenomic and genomic characterization uncovers novel biology.</title>
        <authorList>
            <person name="Wiegand S."/>
            <person name="Jogler M."/>
            <person name="Boedeker C."/>
            <person name="Pinto D."/>
            <person name="Vollmers J."/>
            <person name="Rivas-Marin E."/>
            <person name="Kohn T."/>
            <person name="Peeters S.H."/>
            <person name="Heuer A."/>
            <person name="Rast P."/>
            <person name="Oberbeckmann S."/>
            <person name="Bunk B."/>
            <person name="Jeske O."/>
            <person name="Meyerdierks A."/>
            <person name="Storesund J.E."/>
            <person name="Kallscheuer N."/>
            <person name="Luecker S."/>
            <person name="Lage O.M."/>
            <person name="Pohl T."/>
            <person name="Merkel B.J."/>
            <person name="Hornburger P."/>
            <person name="Mueller R.-W."/>
            <person name="Bruemmer F."/>
            <person name="Labrenz M."/>
            <person name="Spormann A.M."/>
            <person name="Op den Camp H."/>
            <person name="Overmann J."/>
            <person name="Amann R."/>
            <person name="Jetten M.S.M."/>
            <person name="Mascher T."/>
            <person name="Medema M.H."/>
            <person name="Devos D.P."/>
            <person name="Kaster A.-K."/>
            <person name="Ovreas L."/>
            <person name="Rohde M."/>
            <person name="Galperin M.Y."/>
            <person name="Jogler C."/>
        </authorList>
    </citation>
    <scope>NUCLEOTIDE SEQUENCE [LARGE SCALE GENOMIC DNA]</scope>
    <source>
        <strain evidence="3 4">CA12</strain>
    </source>
</reference>
<dbReference type="PRINTS" id="PR00359">
    <property type="entry name" value="BP450"/>
</dbReference>
<accession>A0A517PBK8</accession>
<protein>
    <submittedName>
        <fullName evidence="3">Cytochrome P450 107B1</fullName>
        <ecNumber evidence="3">1.14.-.-</ecNumber>
    </submittedName>
</protein>
<dbReference type="GO" id="GO:0020037">
    <property type="term" value="F:heme binding"/>
    <property type="evidence" value="ECO:0007669"/>
    <property type="project" value="InterPro"/>
</dbReference>
<keyword evidence="4" id="KW-1185">Reference proteome</keyword>
<keyword evidence="2" id="KW-0503">Monooxygenase</keyword>
<dbReference type="GO" id="GO:0004497">
    <property type="term" value="F:monooxygenase activity"/>
    <property type="evidence" value="ECO:0007669"/>
    <property type="project" value="UniProtKB-KW"/>
</dbReference>
<dbReference type="InterPro" id="IPR036396">
    <property type="entry name" value="Cyt_P450_sf"/>
</dbReference>
<dbReference type="EC" id="1.14.-.-" evidence="3"/>
<dbReference type="AlphaFoldDB" id="A0A517PBK8"/>
<sequence>MSSFLNAFDSTAPADRWRMTRDRLLGDDPLPFYAELRDHRPVLETPEVTLVTRFADCAEVLRRHDLFSVALYKTKQGTYWMAQDDTAEHQRQKSVMYAVLDREDVPGIRREAAYLAASALDAADGGPVDAIATLTRAVPVELVRRRFGFADAEPADMLEWSYWNQRDAFWNQPFDDAFVDDPTGVVARREAANVEMRSFLIDLVQRRTVALEAGRPVDDMATRLLRLSNSGAVRFDPAAVMLNLGGLLIGTVETTSHAVVNALEFLSRDPDRLAAARAAARAESDGALDALIFEALRFRPAFRFFFRRCERDTPLARGTDYERTIPSGKTVLAVTHAAMFDPAAFDGPDEFAPGRSPTNTFHFGLGLHECLGRAIGAAMIPEIVRSGLLLEDWRPAAVERRPGTVPHNWSWTWETPASDRPVCKQPA</sequence>
<dbReference type="GO" id="GO:0005506">
    <property type="term" value="F:iron ion binding"/>
    <property type="evidence" value="ECO:0007669"/>
    <property type="project" value="InterPro"/>
</dbReference>
<dbReference type="InterPro" id="IPR017972">
    <property type="entry name" value="Cyt_P450_CS"/>
</dbReference>
<dbReference type="OrthoDB" id="236246at2"/>
<dbReference type="InterPro" id="IPR001128">
    <property type="entry name" value="Cyt_P450"/>
</dbReference>
<dbReference type="SUPFAM" id="SSF48264">
    <property type="entry name" value="Cytochrome P450"/>
    <property type="match status" value="1"/>
</dbReference>
<keyword evidence="2" id="KW-0408">Iron</keyword>